<dbReference type="PANTHER" id="PTHR33383:SF1">
    <property type="entry name" value="MEMBRANE PROTEIN INSERTION EFFICIENCY FACTOR-RELATED"/>
    <property type="match status" value="1"/>
</dbReference>
<evidence type="ECO:0000313" key="3">
    <source>
        <dbReference type="EMBL" id="TFH98432.1"/>
    </source>
</evidence>
<comment type="similarity">
    <text evidence="1">Belongs to the UPF0161 family.</text>
</comment>
<organism evidence="2 4">
    <name type="scientific">Micrococcus lylae</name>
    <dbReference type="NCBI Taxonomy" id="1273"/>
    <lineage>
        <taxon>Bacteria</taxon>
        <taxon>Bacillati</taxon>
        <taxon>Actinomycetota</taxon>
        <taxon>Actinomycetes</taxon>
        <taxon>Micrococcales</taxon>
        <taxon>Micrococcaceae</taxon>
        <taxon>Micrococcus</taxon>
    </lineage>
</organism>
<evidence type="ECO:0000313" key="4">
    <source>
        <dbReference type="Proteomes" id="UP000196230"/>
    </source>
</evidence>
<evidence type="ECO:0000313" key="5">
    <source>
        <dbReference type="Proteomes" id="UP000297477"/>
    </source>
</evidence>
<dbReference type="EMBL" id="SPKT01000017">
    <property type="protein sequence ID" value="TFH98432.1"/>
    <property type="molecule type" value="Genomic_DNA"/>
</dbReference>
<sequence length="124" mass="13887">MSGARTLSPYVVLEPAREWGWLRALPSTVLGWLLKAYRLLISPLYGDVCRFFPSCSAYGLESVTVHGAVKGTWLTARRLARCHPWNDGGIDPVPPGHRCWAEEDLPRIIHLNHPPLPPDPPQED</sequence>
<dbReference type="Proteomes" id="UP000297477">
    <property type="component" value="Unassembled WGS sequence"/>
</dbReference>
<evidence type="ECO:0000313" key="2">
    <source>
        <dbReference type="EMBL" id="SJN36650.1"/>
    </source>
</evidence>
<dbReference type="RefSeq" id="WP_067192053.1">
    <property type="nucleotide sequence ID" value="NZ_CP126965.1"/>
</dbReference>
<dbReference type="EMBL" id="FUKP01000071">
    <property type="protein sequence ID" value="SJN36650.1"/>
    <property type="molecule type" value="Genomic_DNA"/>
</dbReference>
<dbReference type="SMART" id="SM01234">
    <property type="entry name" value="Haemolytic"/>
    <property type="match status" value="1"/>
</dbReference>
<comment type="function">
    <text evidence="1">Could be involved in insertion of integral membrane proteins into the membrane.</text>
</comment>
<keyword evidence="1" id="KW-0472">Membrane</keyword>
<dbReference type="NCBIfam" id="TIGR00278">
    <property type="entry name" value="membrane protein insertion efficiency factor YidD"/>
    <property type="match status" value="1"/>
</dbReference>
<dbReference type="GO" id="GO:0005886">
    <property type="term" value="C:plasma membrane"/>
    <property type="evidence" value="ECO:0007669"/>
    <property type="project" value="UniProtKB-SubCell"/>
</dbReference>
<dbReference type="OrthoDB" id="9801753at2"/>
<reference evidence="2 4" key="1">
    <citation type="submission" date="2017-02" db="EMBL/GenBank/DDBJ databases">
        <authorList>
            <person name="Peterson S.W."/>
        </authorList>
    </citation>
    <scope>NUCLEOTIDE SEQUENCE [LARGE SCALE GENOMIC DNA]</scope>
    <source>
        <strain evidence="2 4">2B3F</strain>
    </source>
</reference>
<gene>
    <name evidence="3" type="primary">yidD</name>
    <name evidence="3" type="ORF">E4A49_08560</name>
    <name evidence="2" type="ORF">FM125_11170</name>
</gene>
<dbReference type="Pfam" id="PF01809">
    <property type="entry name" value="YidD"/>
    <property type="match status" value="1"/>
</dbReference>
<dbReference type="AlphaFoldDB" id="A0A1R4JX26"/>
<comment type="subcellular location">
    <subcellularLocation>
        <location evidence="1">Cell membrane</location>
        <topology evidence="1">Peripheral membrane protein</topology>
        <orientation evidence="1">Cytoplasmic side</orientation>
    </subcellularLocation>
</comment>
<keyword evidence="5" id="KW-1185">Reference proteome</keyword>
<evidence type="ECO:0000256" key="1">
    <source>
        <dbReference type="HAMAP-Rule" id="MF_00386"/>
    </source>
</evidence>
<dbReference type="HAMAP" id="MF_00386">
    <property type="entry name" value="UPF0161_YidD"/>
    <property type="match status" value="1"/>
</dbReference>
<reference evidence="3 5" key="2">
    <citation type="submission" date="2019-03" db="EMBL/GenBank/DDBJ databases">
        <title>Reclassification of Micrococcus aloeverae and Micrococcus yunnanensis as later heterotypic synonyms of Micrococcus luteus.</title>
        <authorList>
            <person name="Huang C.-H."/>
        </authorList>
    </citation>
    <scope>NUCLEOTIDE SEQUENCE [LARGE SCALE GENOMIC DNA]</scope>
    <source>
        <strain evidence="3 5">BCRC 12151</strain>
    </source>
</reference>
<dbReference type="InterPro" id="IPR002696">
    <property type="entry name" value="Membr_insert_effic_factor_YidD"/>
</dbReference>
<proteinExistence type="inferred from homology"/>
<accession>A0A1R4JX26</accession>
<keyword evidence="1" id="KW-1003">Cell membrane</keyword>
<protein>
    <recommendedName>
        <fullName evidence="1">Putative membrane protein insertion efficiency factor</fullName>
    </recommendedName>
</protein>
<name>A0A1R4JX26_9MICC</name>
<dbReference type="Proteomes" id="UP000196230">
    <property type="component" value="Unassembled WGS sequence"/>
</dbReference>
<dbReference type="PANTHER" id="PTHR33383">
    <property type="entry name" value="MEMBRANE PROTEIN INSERTION EFFICIENCY FACTOR-RELATED"/>
    <property type="match status" value="1"/>
</dbReference>